<dbReference type="InterPro" id="IPR001789">
    <property type="entry name" value="Sig_transdc_resp-reg_receiver"/>
</dbReference>
<name>A0A7W8DHZ7_9BACT</name>
<dbReference type="SMART" id="SM00091">
    <property type="entry name" value="PAS"/>
    <property type="match status" value="1"/>
</dbReference>
<dbReference type="SMART" id="SM00387">
    <property type="entry name" value="HATPase_c"/>
    <property type="match status" value="1"/>
</dbReference>
<dbReference type="Pfam" id="PF00072">
    <property type="entry name" value="Response_reg"/>
    <property type="match status" value="1"/>
</dbReference>
<dbReference type="Gene3D" id="3.40.50.2300">
    <property type="match status" value="1"/>
</dbReference>
<feature type="domain" description="Histidine kinase" evidence="5">
    <location>
        <begin position="260"/>
        <end position="474"/>
    </location>
</feature>
<keyword evidence="10" id="KW-1185">Reference proteome</keyword>
<dbReference type="SUPFAM" id="SSF52172">
    <property type="entry name" value="CheY-like"/>
    <property type="match status" value="1"/>
</dbReference>
<evidence type="ECO:0000256" key="3">
    <source>
        <dbReference type="ARBA" id="ARBA00022553"/>
    </source>
</evidence>
<evidence type="ECO:0000313" key="9">
    <source>
        <dbReference type="EMBL" id="MBB5022877.1"/>
    </source>
</evidence>
<dbReference type="Pfam" id="PF02518">
    <property type="entry name" value="HATPase_c"/>
    <property type="match status" value="1"/>
</dbReference>
<proteinExistence type="predicted"/>
<accession>A0A7W8DHZ7</accession>
<dbReference type="AlphaFoldDB" id="A0A7W8DHZ7"/>
<reference evidence="9 10" key="1">
    <citation type="submission" date="2020-08" db="EMBL/GenBank/DDBJ databases">
        <title>Genomic Encyclopedia of Type Strains, Phase IV (KMG-IV): sequencing the most valuable type-strain genomes for metagenomic binning, comparative biology and taxonomic classification.</title>
        <authorList>
            <person name="Goeker M."/>
        </authorList>
    </citation>
    <scope>NUCLEOTIDE SEQUENCE [LARGE SCALE GENOMIC DNA]</scope>
    <source>
        <strain evidence="9 10">DSM 22071</strain>
    </source>
</reference>
<comment type="catalytic activity">
    <reaction evidence="1">
        <text>ATP + protein L-histidine = ADP + protein N-phospho-L-histidine.</text>
        <dbReference type="EC" id="2.7.13.3"/>
    </reaction>
</comment>
<evidence type="ECO:0000259" key="7">
    <source>
        <dbReference type="PROSITE" id="PS50112"/>
    </source>
</evidence>
<dbReference type="SUPFAM" id="SSF55874">
    <property type="entry name" value="ATPase domain of HSP90 chaperone/DNA topoisomerase II/histidine kinase"/>
    <property type="match status" value="1"/>
</dbReference>
<keyword evidence="3 4" id="KW-0597">Phosphoprotein</keyword>
<dbReference type="InterPro" id="IPR036097">
    <property type="entry name" value="HisK_dim/P_sf"/>
</dbReference>
<dbReference type="PROSITE" id="PS50112">
    <property type="entry name" value="PAS"/>
    <property type="match status" value="1"/>
</dbReference>
<feature type="domain" description="PAS" evidence="7">
    <location>
        <begin position="131"/>
        <end position="189"/>
    </location>
</feature>
<protein>
    <recommendedName>
        <fullName evidence="2">histidine kinase</fullName>
        <ecNumber evidence="2">2.7.13.3</ecNumber>
    </recommendedName>
</protein>
<dbReference type="InterPro" id="IPR003594">
    <property type="entry name" value="HATPase_dom"/>
</dbReference>
<dbReference type="PROSITE" id="PS50113">
    <property type="entry name" value="PAC"/>
    <property type="match status" value="1"/>
</dbReference>
<comment type="caution">
    <text evidence="9">The sequence shown here is derived from an EMBL/GenBank/DDBJ whole genome shotgun (WGS) entry which is preliminary data.</text>
</comment>
<dbReference type="RefSeq" id="WP_183734174.1">
    <property type="nucleotide sequence ID" value="NZ_JACHID010000020.1"/>
</dbReference>
<feature type="domain" description="Response regulatory" evidence="6">
    <location>
        <begin position="8"/>
        <end position="123"/>
    </location>
</feature>
<dbReference type="NCBIfam" id="TIGR00229">
    <property type="entry name" value="sensory_box"/>
    <property type="match status" value="1"/>
</dbReference>
<dbReference type="GO" id="GO:0000155">
    <property type="term" value="F:phosphorelay sensor kinase activity"/>
    <property type="evidence" value="ECO:0007669"/>
    <property type="project" value="InterPro"/>
</dbReference>
<feature type="domain" description="PAC" evidence="8">
    <location>
        <begin position="202"/>
        <end position="256"/>
    </location>
</feature>
<evidence type="ECO:0000313" key="10">
    <source>
        <dbReference type="Proteomes" id="UP000528322"/>
    </source>
</evidence>
<dbReference type="EC" id="2.7.13.3" evidence="2"/>
<sequence>MSNQNRLKVLIVDDEPENIQLLMEALKHEYIITAAKSGEKALKLAGSNQPDIILLDIMMPGMDGYEVCRGLKANDQTRDIPVIFVTALNTTQDEVKGLEFGAVDYISKPFKPAIVRARLKNHLELHNSRKELNKLRRCVENSPSTIVITDTEGNIEYANPAFTEITGYSTEEALGQNTRIMKSGMHEDSFYRDMWRIITSGRVWRGEIVNKKKNGELFWEQASIGPIKNSWGQITNYVAVKEDISARKDLEKLKEDVERIMHHDLKTPLGGILVLSDLLLTEEGFNQEQMEMLGMINESGLRMLRMIDMSLDLFKMETDEYMYSPRQVEVRSVLQAVMDDVAPAFKSKNIHLLINTNQQQESSPLKMQAEEKLLYSILCNLIKNAFEASPRDEQIQINLSESPSPAISIENKGVVPEPIRDHFFEKYKTFGKTSGTGLGTYSAMLMANTMGYDLKLDTSDSKDTTILTLVGANLGAQDNGSGKSSQES</sequence>
<dbReference type="InterPro" id="IPR000700">
    <property type="entry name" value="PAS-assoc_C"/>
</dbReference>
<evidence type="ECO:0000259" key="8">
    <source>
        <dbReference type="PROSITE" id="PS50113"/>
    </source>
</evidence>
<dbReference type="PROSITE" id="PS50109">
    <property type="entry name" value="HIS_KIN"/>
    <property type="match status" value="1"/>
</dbReference>
<evidence type="ECO:0000256" key="2">
    <source>
        <dbReference type="ARBA" id="ARBA00012438"/>
    </source>
</evidence>
<evidence type="ECO:0000256" key="1">
    <source>
        <dbReference type="ARBA" id="ARBA00000085"/>
    </source>
</evidence>
<dbReference type="SMART" id="SM00448">
    <property type="entry name" value="REC"/>
    <property type="match status" value="1"/>
</dbReference>
<dbReference type="EMBL" id="JACHID010000020">
    <property type="protein sequence ID" value="MBB5022877.1"/>
    <property type="molecule type" value="Genomic_DNA"/>
</dbReference>
<dbReference type="CDD" id="cd00082">
    <property type="entry name" value="HisKA"/>
    <property type="match status" value="1"/>
</dbReference>
<dbReference type="PANTHER" id="PTHR43547:SF2">
    <property type="entry name" value="HYBRID SIGNAL TRANSDUCTION HISTIDINE KINASE C"/>
    <property type="match status" value="1"/>
</dbReference>
<dbReference type="Gene3D" id="3.30.450.20">
    <property type="entry name" value="PAS domain"/>
    <property type="match status" value="1"/>
</dbReference>
<dbReference type="SMART" id="SM00086">
    <property type="entry name" value="PAC"/>
    <property type="match status" value="1"/>
</dbReference>
<dbReference type="PANTHER" id="PTHR43547">
    <property type="entry name" value="TWO-COMPONENT HISTIDINE KINASE"/>
    <property type="match status" value="1"/>
</dbReference>
<dbReference type="SUPFAM" id="SSF47384">
    <property type="entry name" value="Homodimeric domain of signal transducing histidine kinase"/>
    <property type="match status" value="1"/>
</dbReference>
<dbReference type="CDD" id="cd00130">
    <property type="entry name" value="PAS"/>
    <property type="match status" value="1"/>
</dbReference>
<dbReference type="CDD" id="cd19920">
    <property type="entry name" value="REC_PA4781-like"/>
    <property type="match status" value="1"/>
</dbReference>
<dbReference type="SMART" id="SM00388">
    <property type="entry name" value="HisKA"/>
    <property type="match status" value="1"/>
</dbReference>
<evidence type="ECO:0000259" key="6">
    <source>
        <dbReference type="PROSITE" id="PS50110"/>
    </source>
</evidence>
<dbReference type="Proteomes" id="UP000528322">
    <property type="component" value="Unassembled WGS sequence"/>
</dbReference>
<evidence type="ECO:0000259" key="5">
    <source>
        <dbReference type="PROSITE" id="PS50109"/>
    </source>
</evidence>
<dbReference type="PROSITE" id="PS50110">
    <property type="entry name" value="RESPONSE_REGULATORY"/>
    <property type="match status" value="1"/>
</dbReference>
<dbReference type="Pfam" id="PF00512">
    <property type="entry name" value="HisKA"/>
    <property type="match status" value="1"/>
</dbReference>
<gene>
    <name evidence="9" type="ORF">HNR37_002224</name>
</gene>
<dbReference type="InterPro" id="IPR000014">
    <property type="entry name" value="PAS"/>
</dbReference>
<organism evidence="9 10">
    <name type="scientific">Desulfurispira natronophila</name>
    <dbReference type="NCBI Taxonomy" id="682562"/>
    <lineage>
        <taxon>Bacteria</taxon>
        <taxon>Pseudomonadati</taxon>
        <taxon>Chrysiogenota</taxon>
        <taxon>Chrysiogenia</taxon>
        <taxon>Chrysiogenales</taxon>
        <taxon>Chrysiogenaceae</taxon>
        <taxon>Desulfurispira</taxon>
    </lineage>
</organism>
<dbReference type="InterPro" id="IPR001610">
    <property type="entry name" value="PAC"/>
</dbReference>
<dbReference type="SUPFAM" id="SSF55785">
    <property type="entry name" value="PYP-like sensor domain (PAS domain)"/>
    <property type="match status" value="1"/>
</dbReference>
<dbReference type="InterPro" id="IPR035965">
    <property type="entry name" value="PAS-like_dom_sf"/>
</dbReference>
<evidence type="ECO:0000256" key="4">
    <source>
        <dbReference type="PROSITE-ProRule" id="PRU00169"/>
    </source>
</evidence>
<feature type="modified residue" description="4-aspartylphosphate" evidence="4">
    <location>
        <position position="56"/>
    </location>
</feature>
<dbReference type="Pfam" id="PF13426">
    <property type="entry name" value="PAS_9"/>
    <property type="match status" value="1"/>
</dbReference>
<dbReference type="InterPro" id="IPR005467">
    <property type="entry name" value="His_kinase_dom"/>
</dbReference>
<dbReference type="InterPro" id="IPR003661">
    <property type="entry name" value="HisK_dim/P_dom"/>
</dbReference>
<dbReference type="InterPro" id="IPR011006">
    <property type="entry name" value="CheY-like_superfamily"/>
</dbReference>
<dbReference type="Gene3D" id="1.10.287.130">
    <property type="match status" value="1"/>
</dbReference>
<dbReference type="Gene3D" id="3.30.565.10">
    <property type="entry name" value="Histidine kinase-like ATPase, C-terminal domain"/>
    <property type="match status" value="1"/>
</dbReference>
<dbReference type="InterPro" id="IPR036890">
    <property type="entry name" value="HATPase_C_sf"/>
</dbReference>